<name>A0A081N9U5_9GAMM</name>
<proteinExistence type="predicted"/>
<accession>A0A081N9U5</accession>
<gene>
    <name evidence="1" type="ORF">GZ77_00565</name>
</gene>
<evidence type="ECO:0000313" key="2">
    <source>
        <dbReference type="Proteomes" id="UP000028006"/>
    </source>
</evidence>
<protein>
    <submittedName>
        <fullName evidence="1">Uncharacterized protein</fullName>
    </submittedName>
</protein>
<comment type="caution">
    <text evidence="1">The sequence shown here is derived from an EMBL/GenBank/DDBJ whole genome shotgun (WGS) entry which is preliminary data.</text>
</comment>
<dbReference type="EMBL" id="JOKG01000001">
    <property type="protein sequence ID" value="KEQ15218.1"/>
    <property type="molecule type" value="Genomic_DNA"/>
</dbReference>
<evidence type="ECO:0000313" key="1">
    <source>
        <dbReference type="EMBL" id="KEQ15218.1"/>
    </source>
</evidence>
<reference evidence="1 2" key="1">
    <citation type="submission" date="2014-06" db="EMBL/GenBank/DDBJ databases">
        <title>Whole Genome Sequences of Three Symbiotic Endozoicomonas Bacteria.</title>
        <authorList>
            <person name="Neave M.J."/>
            <person name="Apprill A."/>
            <person name="Voolstra C.R."/>
        </authorList>
    </citation>
    <scope>NUCLEOTIDE SEQUENCE [LARGE SCALE GENOMIC DNA]</scope>
    <source>
        <strain evidence="1 2">LMG 24815</strain>
    </source>
</reference>
<keyword evidence="2" id="KW-1185">Reference proteome</keyword>
<dbReference type="AlphaFoldDB" id="A0A081N9U5"/>
<dbReference type="Proteomes" id="UP000028006">
    <property type="component" value="Unassembled WGS sequence"/>
</dbReference>
<organism evidence="1 2">
    <name type="scientific">Endozoicomonas montiporae</name>
    <dbReference type="NCBI Taxonomy" id="1027273"/>
    <lineage>
        <taxon>Bacteria</taxon>
        <taxon>Pseudomonadati</taxon>
        <taxon>Pseudomonadota</taxon>
        <taxon>Gammaproteobacteria</taxon>
        <taxon>Oceanospirillales</taxon>
        <taxon>Endozoicomonadaceae</taxon>
        <taxon>Endozoicomonas</taxon>
    </lineage>
</organism>
<sequence>MLGTRYPSRGQAPEIPAMRLNGFHADGFTNLMWDFTTVDFAHIRLKNRGAIYTGNLLGKFWLTSIYG</sequence>